<comment type="similarity">
    <text evidence="2">Belongs to the nucleoporin interacting component (NIC) family.</text>
</comment>
<protein>
    <submittedName>
        <fullName evidence="5">NIC-domain-containing protein</fullName>
    </submittedName>
</protein>
<dbReference type="GO" id="GO:0017056">
    <property type="term" value="F:structural constituent of nuclear pore"/>
    <property type="evidence" value="ECO:0007669"/>
    <property type="project" value="EnsemblFungi"/>
</dbReference>
<dbReference type="OrthoDB" id="1918363at2759"/>
<dbReference type="AlphaFoldDB" id="A0A1E4RH38"/>
<comment type="subcellular location">
    <subcellularLocation>
        <location evidence="1">Nucleus envelope</location>
    </subcellularLocation>
</comment>
<proteinExistence type="inferred from homology"/>
<evidence type="ECO:0000256" key="3">
    <source>
        <dbReference type="ARBA" id="ARBA00023242"/>
    </source>
</evidence>
<evidence type="ECO:0000256" key="1">
    <source>
        <dbReference type="ARBA" id="ARBA00004259"/>
    </source>
</evidence>
<dbReference type="GO" id="GO:0016973">
    <property type="term" value="P:poly(A)+ mRNA export from nucleus"/>
    <property type="evidence" value="ECO:0007669"/>
    <property type="project" value="TreeGrafter"/>
</dbReference>
<dbReference type="InterPro" id="IPR007231">
    <property type="entry name" value="Nucleoporin_int_Nup93/Nic96"/>
</dbReference>
<organism evidence="5 6">
    <name type="scientific">Hyphopichia burtonii NRRL Y-1933</name>
    <dbReference type="NCBI Taxonomy" id="984485"/>
    <lineage>
        <taxon>Eukaryota</taxon>
        <taxon>Fungi</taxon>
        <taxon>Dikarya</taxon>
        <taxon>Ascomycota</taxon>
        <taxon>Saccharomycotina</taxon>
        <taxon>Pichiomycetes</taxon>
        <taxon>Debaryomycetaceae</taxon>
        <taxon>Hyphopichia</taxon>
    </lineage>
</organism>
<evidence type="ECO:0000313" key="5">
    <source>
        <dbReference type="EMBL" id="ODV66579.1"/>
    </source>
</evidence>
<dbReference type="EMBL" id="KV454542">
    <property type="protein sequence ID" value="ODV66579.1"/>
    <property type="molecule type" value="Genomic_DNA"/>
</dbReference>
<accession>A0A1E4RH38</accession>
<dbReference type="GO" id="GO:0006606">
    <property type="term" value="P:protein import into nucleus"/>
    <property type="evidence" value="ECO:0007669"/>
    <property type="project" value="EnsemblFungi"/>
</dbReference>
<name>A0A1E4RH38_9ASCO</name>
<keyword evidence="3" id="KW-0539">Nucleus</keyword>
<dbReference type="PANTHER" id="PTHR11225">
    <property type="entry name" value="NUCLEAR PORE COMPLEX PROTEIN NUP93 NUCLEOPORIN NUP93 DEAD EYE PROTEIN"/>
    <property type="match status" value="1"/>
</dbReference>
<dbReference type="GO" id="GO:0006999">
    <property type="term" value="P:nuclear pore organization"/>
    <property type="evidence" value="ECO:0007669"/>
    <property type="project" value="EnsemblFungi"/>
</dbReference>
<dbReference type="PANTHER" id="PTHR11225:SF4">
    <property type="entry name" value="NUCLEAR PORE COMPLEX PROTEIN NUP93"/>
    <property type="match status" value="1"/>
</dbReference>
<dbReference type="GO" id="GO:0044615">
    <property type="term" value="C:nuclear pore nuclear basket"/>
    <property type="evidence" value="ECO:0007669"/>
    <property type="project" value="EnsemblFungi"/>
</dbReference>
<evidence type="ECO:0000256" key="4">
    <source>
        <dbReference type="SAM" id="MobiDB-lite"/>
    </source>
</evidence>
<evidence type="ECO:0000256" key="2">
    <source>
        <dbReference type="ARBA" id="ARBA00010186"/>
    </source>
</evidence>
<dbReference type="STRING" id="984485.A0A1E4RH38"/>
<feature type="compositionally biased region" description="Low complexity" evidence="4">
    <location>
        <begin position="1"/>
        <end position="13"/>
    </location>
</feature>
<keyword evidence="6" id="KW-1185">Reference proteome</keyword>
<dbReference type="GeneID" id="30997321"/>
<feature type="compositionally biased region" description="Polar residues" evidence="4">
    <location>
        <begin position="24"/>
        <end position="33"/>
    </location>
</feature>
<dbReference type="Pfam" id="PF04097">
    <property type="entry name" value="Nic96"/>
    <property type="match status" value="1"/>
</dbReference>
<evidence type="ECO:0000313" key="6">
    <source>
        <dbReference type="Proteomes" id="UP000095085"/>
    </source>
</evidence>
<dbReference type="Proteomes" id="UP000095085">
    <property type="component" value="Unassembled WGS sequence"/>
</dbReference>
<gene>
    <name evidence="5" type="ORF">HYPBUDRAFT_167547</name>
</gene>
<reference evidence="6" key="1">
    <citation type="submission" date="2016-05" db="EMBL/GenBank/DDBJ databases">
        <title>Comparative genomics of biotechnologically important yeasts.</title>
        <authorList>
            <consortium name="DOE Joint Genome Institute"/>
            <person name="Riley R."/>
            <person name="Haridas S."/>
            <person name="Wolfe K.H."/>
            <person name="Lopes M.R."/>
            <person name="Hittinger C.T."/>
            <person name="Goker M."/>
            <person name="Salamov A."/>
            <person name="Wisecaver J."/>
            <person name="Long T.M."/>
            <person name="Aerts A.L."/>
            <person name="Barry K."/>
            <person name="Choi C."/>
            <person name="Clum A."/>
            <person name="Coughlan A.Y."/>
            <person name="Deshpande S."/>
            <person name="Douglass A.P."/>
            <person name="Hanson S.J."/>
            <person name="Klenk H.-P."/>
            <person name="Labutti K."/>
            <person name="Lapidus A."/>
            <person name="Lindquist E."/>
            <person name="Lipzen A."/>
            <person name="Meier-Kolthoff J.P."/>
            <person name="Ohm R.A."/>
            <person name="Otillar R.P."/>
            <person name="Pangilinan J."/>
            <person name="Peng Y."/>
            <person name="Rokas A."/>
            <person name="Rosa C.A."/>
            <person name="Scheuner C."/>
            <person name="Sibirny A.A."/>
            <person name="Slot J.C."/>
            <person name="Stielow J.B."/>
            <person name="Sun H."/>
            <person name="Kurtzman C.P."/>
            <person name="Blackwell M."/>
            <person name="Grigoriev I.V."/>
            <person name="Jeffries T.W."/>
        </authorList>
    </citation>
    <scope>NUCLEOTIDE SEQUENCE [LARGE SCALE GENOMIC DNA]</scope>
    <source>
        <strain evidence="6">NRRL Y-1933</strain>
    </source>
</reference>
<sequence>MFQKPTTAPAGAPAPGGTGLFGSATGTSSNAGANTGGLFGGSSTAGSAPSNTTAPSTANTAPGTASAATGVTTAANTTAPGKNQPIAQGIRDDNAPSHRLLKDLIESANNLPKASNSDMGGINLTLNELHKKTQQLRKSSPDKPTNFTKAHYLLASSGISAEEIENELNTINIPISDQHKSRINKFENHPEQARRGHFRHILQVQQQYEQQHKHDHRSDMETDSQMIVAHDSNQDSSQVSKFKADHQVLPLANLDNYLNAKKDENILSAIEQSLLSAFNDFDQFINQNISIDWKVRRDELRKSFGVIATSETKRAKVGSNNSINWNNKSLPGHYNILTPLKTKGQTSSSLRQITREKFENHAKVIYQLNEARLANKFFPICLNFEELNKSNVDFKSKQVSETWKILSDLTLEKSVKTNQEQKFFESYQSLGFNERNDLNKKIIKNSKNYLEHQFFNYMDEIYIKDDKKSNEFLPANNINKVSYFINKIIAKNSDHEFIDKTLNVNGVPIWALIFYLFRSGLYNDALQLVNSNRDAFTKFDKNFPIYLSKFVKNNGWGLPSDLQIKISNEFNQQFQYINEDSNDFDAYKYSVYKIIGKCDLSKKSLPQSINLSIEDWLWFHLGIINEYTNETTSTIIYENYSLENLQQKIISLGPKKFNSSSNNPLYLKSLILVGLFELAIQYTYESINECDSVHLSIGLCYYGLLRVSSFNNKDDLITINSNDEYELNFSRLLGSYTRSFKISDPKVASQYLILIAMSKGGNNKEEFSKCHEALRELILISREFTLLLGELNQNNGDKIPGILEKQRSLIGLSDLSQFYHQIIETSSIRCEEEGRIFDALLLYQLCQDFDTVVSLINRLLSEILSTSELDKPLIENGNYQNINGEVKQADTTDNNIILLSQHIMKIFNNNSFILDKISSSKKQTNELLLPIISIRDSFYNKNWHQTLLQIKQLGLIPINENDGLLEIRKAVELLSQNMDDDLVKAIPSLLIMVMTSVSQLNYSILTKRYQNSSNEREESNRLKAVAKNCMIYAGMVQYKMPRETYSLLINLESLL</sequence>
<dbReference type="RefSeq" id="XP_020075646.1">
    <property type="nucleotide sequence ID" value="XM_020222772.1"/>
</dbReference>
<feature type="region of interest" description="Disordered" evidence="4">
    <location>
        <begin position="1"/>
        <end position="69"/>
    </location>
</feature>
<dbReference type="GO" id="GO:0000055">
    <property type="term" value="P:ribosomal large subunit export from nucleus"/>
    <property type="evidence" value="ECO:0007669"/>
    <property type="project" value="EnsemblFungi"/>
</dbReference>
<dbReference type="GO" id="GO:0044612">
    <property type="term" value="C:nuclear pore linkers"/>
    <property type="evidence" value="ECO:0007669"/>
    <property type="project" value="EnsemblFungi"/>
</dbReference>
<feature type="compositionally biased region" description="Low complexity" evidence="4">
    <location>
        <begin position="41"/>
        <end position="69"/>
    </location>
</feature>